<accession>G2YXL6</accession>
<organism evidence="2 3">
    <name type="scientific">Botryotinia fuckeliana (strain T4)</name>
    <name type="common">Noble rot fungus</name>
    <name type="synonym">Botrytis cinerea</name>
    <dbReference type="NCBI Taxonomy" id="999810"/>
    <lineage>
        <taxon>Eukaryota</taxon>
        <taxon>Fungi</taxon>
        <taxon>Dikarya</taxon>
        <taxon>Ascomycota</taxon>
        <taxon>Pezizomycotina</taxon>
        <taxon>Leotiomycetes</taxon>
        <taxon>Helotiales</taxon>
        <taxon>Sclerotiniaceae</taxon>
        <taxon>Botrytis</taxon>
    </lineage>
</organism>
<evidence type="ECO:0000256" key="1">
    <source>
        <dbReference type="SAM" id="MobiDB-lite"/>
    </source>
</evidence>
<dbReference type="Proteomes" id="UP000008177">
    <property type="component" value="Unplaced contigs"/>
</dbReference>
<name>G2YXL6_BOTF4</name>
<sequence length="56" mass="5956">MTVSACLLGCPDLISETSRASPQLWKKRSRGRKAKKIYSGGGARSSPPTAGITFCK</sequence>
<reference evidence="3" key="1">
    <citation type="journal article" date="2011" name="PLoS Genet.">
        <title>Genomic analysis of the necrotrophic fungal pathogens Sclerotinia sclerotiorum and Botrytis cinerea.</title>
        <authorList>
            <person name="Amselem J."/>
            <person name="Cuomo C.A."/>
            <person name="van Kan J.A."/>
            <person name="Viaud M."/>
            <person name="Benito E.P."/>
            <person name="Couloux A."/>
            <person name="Coutinho P.M."/>
            <person name="de Vries R.P."/>
            <person name="Dyer P.S."/>
            <person name="Fillinger S."/>
            <person name="Fournier E."/>
            <person name="Gout L."/>
            <person name="Hahn M."/>
            <person name="Kohn L."/>
            <person name="Lapalu N."/>
            <person name="Plummer K.M."/>
            <person name="Pradier J.M."/>
            <person name="Quevillon E."/>
            <person name="Sharon A."/>
            <person name="Simon A."/>
            <person name="ten Have A."/>
            <person name="Tudzynski B."/>
            <person name="Tudzynski P."/>
            <person name="Wincker P."/>
            <person name="Andrew M."/>
            <person name="Anthouard V."/>
            <person name="Beever R.E."/>
            <person name="Beffa R."/>
            <person name="Benoit I."/>
            <person name="Bouzid O."/>
            <person name="Brault B."/>
            <person name="Chen Z."/>
            <person name="Choquer M."/>
            <person name="Collemare J."/>
            <person name="Cotton P."/>
            <person name="Danchin E.G."/>
            <person name="Da Silva C."/>
            <person name="Gautier A."/>
            <person name="Giraud C."/>
            <person name="Giraud T."/>
            <person name="Gonzalez C."/>
            <person name="Grossetete S."/>
            <person name="Guldener U."/>
            <person name="Henrissat B."/>
            <person name="Howlett B.J."/>
            <person name="Kodira C."/>
            <person name="Kretschmer M."/>
            <person name="Lappartient A."/>
            <person name="Leroch M."/>
            <person name="Levis C."/>
            <person name="Mauceli E."/>
            <person name="Neuveglise C."/>
            <person name="Oeser B."/>
            <person name="Pearson M."/>
            <person name="Poulain J."/>
            <person name="Poussereau N."/>
            <person name="Quesneville H."/>
            <person name="Rascle C."/>
            <person name="Schumacher J."/>
            <person name="Segurens B."/>
            <person name="Sexton A."/>
            <person name="Silva E."/>
            <person name="Sirven C."/>
            <person name="Soanes D.M."/>
            <person name="Talbot N.J."/>
            <person name="Templeton M."/>
            <person name="Yandava C."/>
            <person name="Yarden O."/>
            <person name="Zeng Q."/>
            <person name="Rollins J.A."/>
            <person name="Lebrun M.H."/>
            <person name="Dickman M."/>
        </authorList>
    </citation>
    <scope>NUCLEOTIDE SEQUENCE [LARGE SCALE GENOMIC DNA]</scope>
    <source>
        <strain evidence="3">T4</strain>
    </source>
</reference>
<feature type="region of interest" description="Disordered" evidence="1">
    <location>
        <begin position="19"/>
        <end position="56"/>
    </location>
</feature>
<dbReference type="AlphaFoldDB" id="G2YXL6"/>
<protein>
    <submittedName>
        <fullName evidence="2">Uncharacterized protein</fullName>
    </submittedName>
</protein>
<dbReference type="EMBL" id="FQ790359">
    <property type="protein sequence ID" value="CCD56187.1"/>
    <property type="molecule type" value="Genomic_DNA"/>
</dbReference>
<gene>
    <name evidence="2" type="ORF">BofuT4_uP147970.1</name>
</gene>
<evidence type="ECO:0000313" key="3">
    <source>
        <dbReference type="Proteomes" id="UP000008177"/>
    </source>
</evidence>
<proteinExistence type="predicted"/>
<feature type="compositionally biased region" description="Basic residues" evidence="1">
    <location>
        <begin position="25"/>
        <end position="36"/>
    </location>
</feature>
<dbReference type="HOGENOM" id="CLU_3013992_0_0_1"/>
<dbReference type="InParanoid" id="G2YXL6"/>
<evidence type="ECO:0000313" key="2">
    <source>
        <dbReference type="EMBL" id="CCD56187.1"/>
    </source>
</evidence>